<proteinExistence type="predicted"/>
<dbReference type="RefSeq" id="WP_318646986.1">
    <property type="nucleotide sequence ID" value="NZ_CP137852.1"/>
</dbReference>
<evidence type="ECO:0000256" key="6">
    <source>
        <dbReference type="ARBA" id="ARBA00022777"/>
    </source>
</evidence>
<keyword evidence="6" id="KW-0418">Kinase</keyword>
<organism evidence="12 13">
    <name type="scientific">Sediminicoccus rosea</name>
    <dbReference type="NCBI Taxonomy" id="1225128"/>
    <lineage>
        <taxon>Bacteria</taxon>
        <taxon>Pseudomonadati</taxon>
        <taxon>Pseudomonadota</taxon>
        <taxon>Alphaproteobacteria</taxon>
        <taxon>Acetobacterales</taxon>
        <taxon>Roseomonadaceae</taxon>
        <taxon>Sediminicoccus</taxon>
    </lineage>
</organism>
<dbReference type="Gene3D" id="3.30.565.10">
    <property type="entry name" value="Histidine kinase-like ATPase, C-terminal domain"/>
    <property type="match status" value="1"/>
</dbReference>
<protein>
    <recommendedName>
        <fullName evidence="2">histidine kinase</fullName>
        <ecNumber evidence="2">2.7.13.3</ecNumber>
    </recommendedName>
</protein>
<dbReference type="PROSITE" id="PS50109">
    <property type="entry name" value="HIS_KIN"/>
    <property type="match status" value="1"/>
</dbReference>
<dbReference type="SUPFAM" id="SSF47384">
    <property type="entry name" value="Homodimeric domain of signal transducing histidine kinase"/>
    <property type="match status" value="1"/>
</dbReference>
<dbReference type="SMART" id="SM00387">
    <property type="entry name" value="HATPase_c"/>
    <property type="match status" value="1"/>
</dbReference>
<evidence type="ECO:0000256" key="8">
    <source>
        <dbReference type="ARBA" id="ARBA00023012"/>
    </source>
</evidence>
<accession>A0ABZ0PCS6</accession>
<dbReference type="CDD" id="cd00082">
    <property type="entry name" value="HisKA"/>
    <property type="match status" value="1"/>
</dbReference>
<dbReference type="Pfam" id="PF02518">
    <property type="entry name" value="HATPase_c"/>
    <property type="match status" value="1"/>
</dbReference>
<evidence type="ECO:0000256" key="4">
    <source>
        <dbReference type="ARBA" id="ARBA00022679"/>
    </source>
</evidence>
<gene>
    <name evidence="12" type="ORF">R9Z33_12910</name>
</gene>
<dbReference type="Gene3D" id="3.30.450.20">
    <property type="entry name" value="PAS domain"/>
    <property type="match status" value="1"/>
</dbReference>
<evidence type="ECO:0000259" key="11">
    <source>
        <dbReference type="PROSITE" id="PS50112"/>
    </source>
</evidence>
<feature type="domain" description="Histidine kinase" evidence="10">
    <location>
        <begin position="301"/>
        <end position="520"/>
    </location>
</feature>
<dbReference type="PANTHER" id="PTHR43065">
    <property type="entry name" value="SENSOR HISTIDINE KINASE"/>
    <property type="match status" value="1"/>
</dbReference>
<evidence type="ECO:0000256" key="7">
    <source>
        <dbReference type="ARBA" id="ARBA00022840"/>
    </source>
</evidence>
<dbReference type="Gene3D" id="1.10.287.130">
    <property type="match status" value="1"/>
</dbReference>
<dbReference type="InterPro" id="IPR000014">
    <property type="entry name" value="PAS"/>
</dbReference>
<dbReference type="PANTHER" id="PTHR43065:SF46">
    <property type="entry name" value="C4-DICARBOXYLATE TRANSPORT SENSOR PROTEIN DCTB"/>
    <property type="match status" value="1"/>
</dbReference>
<dbReference type="SUPFAM" id="SSF55874">
    <property type="entry name" value="ATPase domain of HSP90 chaperone/DNA topoisomerase II/histidine kinase"/>
    <property type="match status" value="1"/>
</dbReference>
<evidence type="ECO:0000313" key="13">
    <source>
        <dbReference type="Proteomes" id="UP001305521"/>
    </source>
</evidence>
<dbReference type="InterPro" id="IPR003594">
    <property type="entry name" value="HATPase_dom"/>
</dbReference>
<sequence>MDQARLHDVVENLDRMEELGVAALALDAEDRTIRWNDGFLALFPEHAGRIHRGEPYAENLRRFYRGRLDAAEMALIERYVAEGVERHHRQVAPFEFLHHSQWLRAEVLPLPGGGRLRFWSRAAPARGGDVLATVMVASGKRVSAEALDQTADGLMVHDAEGRIVMANRPFAKLYGLDGPGEAIGRRFSDVLERAWAGAGDAREARQRWAENSRFPGAPFELPLPGDRWVRVREHRTYDGSWIGTHVDVTDLCRMQQSLAEARHRAEELARMLSAEMQERKRAEAQMVQTARLISLGQMATGLAHELNQPLAIMALAADNAILELQRRGPESIPAALKRLESIASSSIRARGVVDHLRLFGREDGTPASAEPVELALVVKGALLLAEAAIRSAGIALHVSLPDPPARVMGQMIPLEQVLLNLLLNARDAVQASGRPAGAIHLSVRRAEGEVVLTVADNGTGFSPAALARALEPFFTTKEAGKGTGLGLSLAYSTIRAMAGTMTLANADGGAVVRITLPELA</sequence>
<keyword evidence="9" id="KW-0175">Coiled coil</keyword>
<dbReference type="SMART" id="SM00388">
    <property type="entry name" value="HisKA"/>
    <property type="match status" value="1"/>
</dbReference>
<keyword evidence="8" id="KW-0902">Two-component regulatory system</keyword>
<evidence type="ECO:0000256" key="2">
    <source>
        <dbReference type="ARBA" id="ARBA00012438"/>
    </source>
</evidence>
<dbReference type="PRINTS" id="PR00344">
    <property type="entry name" value="BCTRLSENSOR"/>
</dbReference>
<dbReference type="EMBL" id="CP137852">
    <property type="protein sequence ID" value="WPB83005.1"/>
    <property type="molecule type" value="Genomic_DNA"/>
</dbReference>
<keyword evidence="5" id="KW-0547">Nucleotide-binding</keyword>
<name>A0ABZ0PCS6_9PROT</name>
<comment type="catalytic activity">
    <reaction evidence="1">
        <text>ATP + protein L-histidine = ADP + protein N-phospho-L-histidine.</text>
        <dbReference type="EC" id="2.7.13.3"/>
    </reaction>
</comment>
<dbReference type="PROSITE" id="PS50112">
    <property type="entry name" value="PAS"/>
    <property type="match status" value="1"/>
</dbReference>
<evidence type="ECO:0000256" key="3">
    <source>
        <dbReference type="ARBA" id="ARBA00022553"/>
    </source>
</evidence>
<dbReference type="CDD" id="cd00130">
    <property type="entry name" value="PAS"/>
    <property type="match status" value="1"/>
</dbReference>
<dbReference type="EC" id="2.7.13.3" evidence="2"/>
<evidence type="ECO:0000256" key="9">
    <source>
        <dbReference type="SAM" id="Coils"/>
    </source>
</evidence>
<keyword evidence="4" id="KW-0808">Transferase</keyword>
<dbReference type="InterPro" id="IPR036890">
    <property type="entry name" value="HATPase_C_sf"/>
</dbReference>
<dbReference type="Pfam" id="PF12860">
    <property type="entry name" value="PAS_7"/>
    <property type="match status" value="1"/>
</dbReference>
<feature type="coiled-coil region" evidence="9">
    <location>
        <begin position="258"/>
        <end position="285"/>
    </location>
</feature>
<feature type="domain" description="PAS" evidence="11">
    <location>
        <begin position="139"/>
        <end position="176"/>
    </location>
</feature>
<evidence type="ECO:0000259" key="10">
    <source>
        <dbReference type="PROSITE" id="PS50109"/>
    </source>
</evidence>
<dbReference type="SMART" id="SM00091">
    <property type="entry name" value="PAS"/>
    <property type="match status" value="2"/>
</dbReference>
<dbReference type="InterPro" id="IPR004358">
    <property type="entry name" value="Sig_transdc_His_kin-like_C"/>
</dbReference>
<dbReference type="InterPro" id="IPR003661">
    <property type="entry name" value="HisK_dim/P_dom"/>
</dbReference>
<dbReference type="SUPFAM" id="SSF55785">
    <property type="entry name" value="PYP-like sensor domain (PAS domain)"/>
    <property type="match status" value="1"/>
</dbReference>
<keyword evidence="7" id="KW-0067">ATP-binding</keyword>
<dbReference type="InterPro" id="IPR005467">
    <property type="entry name" value="His_kinase_dom"/>
</dbReference>
<evidence type="ECO:0000256" key="5">
    <source>
        <dbReference type="ARBA" id="ARBA00022741"/>
    </source>
</evidence>
<keyword evidence="13" id="KW-1185">Reference proteome</keyword>
<reference evidence="12 13" key="1">
    <citation type="submission" date="2023-11" db="EMBL/GenBank/DDBJ databases">
        <title>Arctic aerobic anoxygenic photoheterotroph Sediminicoccus rosea KRV36 adapts its photosynthesis to long days of polar summer.</title>
        <authorList>
            <person name="Tomasch J."/>
            <person name="Kopejtka K."/>
            <person name="Bily T."/>
            <person name="Gardiner A.T."/>
            <person name="Gardian Z."/>
            <person name="Shivaramu S."/>
            <person name="Koblizek M."/>
            <person name="Engelhardt F."/>
            <person name="Kaftan D."/>
        </authorList>
    </citation>
    <scope>NUCLEOTIDE SEQUENCE [LARGE SCALE GENOMIC DNA]</scope>
    <source>
        <strain evidence="12 13">R-30</strain>
    </source>
</reference>
<keyword evidence="3" id="KW-0597">Phosphoprotein</keyword>
<evidence type="ECO:0000313" key="12">
    <source>
        <dbReference type="EMBL" id="WPB83005.1"/>
    </source>
</evidence>
<dbReference type="InterPro" id="IPR035965">
    <property type="entry name" value="PAS-like_dom_sf"/>
</dbReference>
<dbReference type="Proteomes" id="UP001305521">
    <property type="component" value="Chromosome"/>
</dbReference>
<dbReference type="InterPro" id="IPR036097">
    <property type="entry name" value="HisK_dim/P_sf"/>
</dbReference>
<evidence type="ECO:0000256" key="1">
    <source>
        <dbReference type="ARBA" id="ARBA00000085"/>
    </source>
</evidence>